<dbReference type="KEGG" id="nao:Y958_20315"/>
<evidence type="ECO:0000256" key="1">
    <source>
        <dbReference type="SAM" id="Phobius"/>
    </source>
</evidence>
<evidence type="ECO:0000313" key="3">
    <source>
        <dbReference type="Proteomes" id="UP000197153"/>
    </source>
</evidence>
<keyword evidence="3" id="KW-1185">Reference proteome</keyword>
<dbReference type="Proteomes" id="UP000197153">
    <property type="component" value="Chromosome 2"/>
</dbReference>
<keyword evidence="1" id="KW-0812">Transmembrane</keyword>
<keyword evidence="1" id="KW-0472">Membrane</keyword>
<proteinExistence type="predicted"/>
<dbReference type="AlphaFoldDB" id="A0A248JWT3"/>
<sequence>MGILPPDGAGGLTRQHRILLIILGLAMIGGRVWDMNHDRSAGPWMNVLVIVLGAVVLAAALLAGRDRSGR</sequence>
<feature type="transmembrane region" description="Helical" evidence="1">
    <location>
        <begin position="45"/>
        <end position="64"/>
    </location>
</feature>
<feature type="transmembrane region" description="Helical" evidence="1">
    <location>
        <begin position="16"/>
        <end position="33"/>
    </location>
</feature>
<protein>
    <submittedName>
        <fullName evidence="2">Uncharacterized protein</fullName>
    </submittedName>
</protein>
<keyword evidence="1" id="KW-1133">Transmembrane helix</keyword>
<gene>
    <name evidence="2" type="ORF">Y958_20315</name>
</gene>
<reference evidence="2 3" key="1">
    <citation type="submission" date="2017-06" db="EMBL/GenBank/DDBJ databases">
        <title>Complete genome sequence of Nitrospirillum amazonense strain CBAmC, an endophytic nitrogen-fixing and plant growth-promoting bacterium, isolated from sugarcane.</title>
        <authorList>
            <person name="Schwab S."/>
            <person name="dos Santos Teixeira K.R."/>
            <person name="Simoes Araujo J.L."/>
            <person name="Soares Vidal M."/>
            <person name="Borges de Freitas H.R."/>
            <person name="Rivello Crivelaro A.L."/>
            <person name="Bueno de Camargo Nunes A."/>
            <person name="dos Santos C.M."/>
            <person name="Palmeira da Silva Rosa D."/>
            <person name="da Silva Padilha D."/>
            <person name="da Silva E."/>
            <person name="Araujo Terra L."/>
            <person name="Soares Mendes V."/>
            <person name="Farinelli L."/>
            <person name="Magalhaes Cruz L."/>
            <person name="Baldani J.I."/>
        </authorList>
    </citation>
    <scope>NUCLEOTIDE SEQUENCE [LARGE SCALE GENOMIC DNA]</scope>
    <source>
        <strain evidence="2 3">CBAmC</strain>
    </source>
</reference>
<evidence type="ECO:0000313" key="2">
    <source>
        <dbReference type="EMBL" id="ASG23182.1"/>
    </source>
</evidence>
<dbReference type="EMBL" id="CP022111">
    <property type="protein sequence ID" value="ASG23182.1"/>
    <property type="molecule type" value="Genomic_DNA"/>
</dbReference>
<accession>A0A248JWT3</accession>
<organism evidence="2 3">
    <name type="scientific">Nitrospirillum viridazoti CBAmc</name>
    <dbReference type="NCBI Taxonomy" id="1441467"/>
    <lineage>
        <taxon>Bacteria</taxon>
        <taxon>Pseudomonadati</taxon>
        <taxon>Pseudomonadota</taxon>
        <taxon>Alphaproteobacteria</taxon>
        <taxon>Rhodospirillales</taxon>
        <taxon>Azospirillaceae</taxon>
        <taxon>Nitrospirillum</taxon>
        <taxon>Nitrospirillum viridazoti</taxon>
    </lineage>
</organism>
<dbReference type="RefSeq" id="WP_088873700.1">
    <property type="nucleotide sequence ID" value="NZ_CP022111.1"/>
</dbReference>
<name>A0A248JWT3_9PROT</name>